<dbReference type="EMBL" id="UZAN01042228">
    <property type="protein sequence ID" value="VDP75357.1"/>
    <property type="molecule type" value="Genomic_DNA"/>
</dbReference>
<proteinExistence type="predicted"/>
<feature type="domain" description="G-protein coupled receptors family 1 profile" evidence="6">
    <location>
        <begin position="1"/>
        <end position="266"/>
    </location>
</feature>
<evidence type="ECO:0000256" key="3">
    <source>
        <dbReference type="ARBA" id="ARBA00022989"/>
    </source>
</evidence>
<dbReference type="PANTHER" id="PTHR46641">
    <property type="entry name" value="FMRFAMIDE RECEPTOR-RELATED"/>
    <property type="match status" value="1"/>
</dbReference>
<sequence length="307" mass="35601">MIPSYSTVSADMLQVCEFRKPFRDNGLRGVWIWVDATLYSYLPFILITIFNVIILINLHEANRRRVTLAAHWSQNARTPQTQPSLLMRGWLSISSLCPCHQREHELPRRRVCQFCAQSFPIDRFHESPGLLPNANRVCVSATYSNSPFLLHTLSQPISQERWPARAYTPAVNIKFGACHLNGYEIKTVNVERRSRPAVTSEVRQLTVLLLLISGTFLITTAPVVIVKLVIGRLDDRSASRLVQIELLDYIAEILMYINHAANFYLYLVAGPRFRREIRKLFHMRRYLRPHGRAGFGRPRRQKPKRYF</sequence>
<evidence type="ECO:0000256" key="5">
    <source>
        <dbReference type="SAM" id="Phobius"/>
    </source>
</evidence>
<evidence type="ECO:0000256" key="4">
    <source>
        <dbReference type="ARBA" id="ARBA00023136"/>
    </source>
</evidence>
<feature type="transmembrane region" description="Helical" evidence="5">
    <location>
        <begin position="38"/>
        <end position="58"/>
    </location>
</feature>
<evidence type="ECO:0000256" key="1">
    <source>
        <dbReference type="ARBA" id="ARBA00004370"/>
    </source>
</evidence>
<dbReference type="Proteomes" id="UP000272942">
    <property type="component" value="Unassembled WGS sequence"/>
</dbReference>
<dbReference type="InterPro" id="IPR052954">
    <property type="entry name" value="GPCR-Ligand_Int"/>
</dbReference>
<feature type="transmembrane region" description="Helical" evidence="5">
    <location>
        <begin position="205"/>
        <end position="229"/>
    </location>
</feature>
<keyword evidence="2 5" id="KW-0812">Transmembrane</keyword>
<dbReference type="OrthoDB" id="9990906at2759"/>
<dbReference type="InterPro" id="IPR017452">
    <property type="entry name" value="GPCR_Rhodpsn_7TM"/>
</dbReference>
<name>A0A3P8FGK8_9TREM</name>
<feature type="transmembrane region" description="Helical" evidence="5">
    <location>
        <begin position="249"/>
        <end position="269"/>
    </location>
</feature>
<comment type="subcellular location">
    <subcellularLocation>
        <location evidence="1">Membrane</location>
    </subcellularLocation>
</comment>
<protein>
    <recommendedName>
        <fullName evidence="6">G-protein coupled receptors family 1 profile domain-containing protein</fullName>
    </recommendedName>
</protein>
<evidence type="ECO:0000259" key="6">
    <source>
        <dbReference type="PROSITE" id="PS50262"/>
    </source>
</evidence>
<dbReference type="PROSITE" id="PS50262">
    <property type="entry name" value="G_PROTEIN_RECEP_F1_2"/>
    <property type="match status" value="1"/>
</dbReference>
<dbReference type="Gene3D" id="1.20.1070.10">
    <property type="entry name" value="Rhodopsin 7-helix transmembrane proteins"/>
    <property type="match status" value="1"/>
</dbReference>
<dbReference type="SUPFAM" id="SSF81321">
    <property type="entry name" value="Family A G protein-coupled receptor-like"/>
    <property type="match status" value="1"/>
</dbReference>
<keyword evidence="4 5" id="KW-0472">Membrane</keyword>
<organism evidence="7 8">
    <name type="scientific">Echinostoma caproni</name>
    <dbReference type="NCBI Taxonomy" id="27848"/>
    <lineage>
        <taxon>Eukaryota</taxon>
        <taxon>Metazoa</taxon>
        <taxon>Spiralia</taxon>
        <taxon>Lophotrochozoa</taxon>
        <taxon>Platyhelminthes</taxon>
        <taxon>Trematoda</taxon>
        <taxon>Digenea</taxon>
        <taxon>Plagiorchiida</taxon>
        <taxon>Echinostomata</taxon>
        <taxon>Echinostomatoidea</taxon>
        <taxon>Echinostomatidae</taxon>
        <taxon>Echinostoma</taxon>
    </lineage>
</organism>
<gene>
    <name evidence="7" type="ORF">ECPE_LOCUS5376</name>
</gene>
<dbReference type="AlphaFoldDB" id="A0A3P8FGK8"/>
<evidence type="ECO:0000313" key="8">
    <source>
        <dbReference type="Proteomes" id="UP000272942"/>
    </source>
</evidence>
<reference evidence="7 8" key="1">
    <citation type="submission" date="2018-11" db="EMBL/GenBank/DDBJ databases">
        <authorList>
            <consortium name="Pathogen Informatics"/>
        </authorList>
    </citation>
    <scope>NUCLEOTIDE SEQUENCE [LARGE SCALE GENOMIC DNA]</scope>
    <source>
        <strain evidence="7 8">Egypt</strain>
    </source>
</reference>
<accession>A0A3P8FGK8</accession>
<dbReference type="PANTHER" id="PTHR46641:SF25">
    <property type="entry name" value="CNMAMIDE RECEPTOR-RELATED"/>
    <property type="match status" value="1"/>
</dbReference>
<keyword evidence="8" id="KW-1185">Reference proteome</keyword>
<evidence type="ECO:0000313" key="7">
    <source>
        <dbReference type="EMBL" id="VDP75357.1"/>
    </source>
</evidence>
<dbReference type="GO" id="GO:0016020">
    <property type="term" value="C:membrane"/>
    <property type="evidence" value="ECO:0007669"/>
    <property type="project" value="UniProtKB-SubCell"/>
</dbReference>
<keyword evidence="3 5" id="KW-1133">Transmembrane helix</keyword>
<evidence type="ECO:0000256" key="2">
    <source>
        <dbReference type="ARBA" id="ARBA00022692"/>
    </source>
</evidence>